<protein>
    <recommendedName>
        <fullName evidence="3">ATP-dependent DNA helicase</fullName>
    </recommendedName>
</protein>
<name>A0A8E0UY04_9EURO</name>
<gene>
    <name evidence="1" type="ORF">Aud_004409</name>
</gene>
<evidence type="ECO:0000313" key="1">
    <source>
        <dbReference type="EMBL" id="GIC88018.1"/>
    </source>
</evidence>
<comment type="caution">
    <text evidence="1">The sequence shown here is derived from an EMBL/GenBank/DDBJ whole genome shotgun (WGS) entry which is preliminary data.</text>
</comment>
<dbReference type="Proteomes" id="UP000036893">
    <property type="component" value="Unassembled WGS sequence"/>
</dbReference>
<evidence type="ECO:0000313" key="2">
    <source>
        <dbReference type="Proteomes" id="UP000036893"/>
    </source>
</evidence>
<reference evidence="1" key="1">
    <citation type="journal article" date="2015" name="Genome Announc.">
        <title>Draft Genome Sequence of the Pathogenic Filamentous Fungus Aspergillus udagawae Strain IFM 46973T.</title>
        <authorList>
            <person name="Kusuya Y."/>
            <person name="Takahashi-Nakaguchi A."/>
            <person name="Takahashi H."/>
            <person name="Yaguchi T."/>
        </authorList>
    </citation>
    <scope>NUCLEOTIDE SEQUENCE</scope>
    <source>
        <strain evidence="1">IFM 46973</strain>
    </source>
</reference>
<dbReference type="AlphaFoldDB" id="A0A8E0UY04"/>
<dbReference type="Pfam" id="PF13245">
    <property type="entry name" value="AAA_19"/>
    <property type="match status" value="1"/>
</dbReference>
<dbReference type="RefSeq" id="XP_043145284.1">
    <property type="nucleotide sequence ID" value="XM_043289349.1"/>
</dbReference>
<accession>A0A8E0UY04</accession>
<dbReference type="Gene3D" id="3.40.50.300">
    <property type="entry name" value="P-loop containing nucleotide triphosphate hydrolases"/>
    <property type="match status" value="1"/>
</dbReference>
<reference evidence="1" key="2">
    <citation type="submission" date="2021-01" db="EMBL/GenBank/DDBJ databases">
        <title>Pan-genome distribution and transcriptional activeness of fungal secondary metabolism genes in Aspergillus section Fumigati.</title>
        <authorList>
            <person name="Takahashi H."/>
            <person name="Umemura M."/>
            <person name="Ninomiya A."/>
            <person name="Kusuya Y."/>
            <person name="Urayama S."/>
            <person name="Shimizu M."/>
            <person name="Watanabe A."/>
            <person name="Kamei K."/>
            <person name="Yaguchi T."/>
            <person name="Hagiwara D."/>
        </authorList>
    </citation>
    <scope>NUCLEOTIDE SEQUENCE</scope>
    <source>
        <strain evidence="1">IFM 46973</strain>
    </source>
</reference>
<sequence>MDAYIQIWTAVEPTLAFHNRAFARNIELLRKSKEDCQADAKKWRSVNGAADSFHDADEYEPASFDSDSEETEEFFHLQDENFNAETLIAAYHSISKAWYRETLVTGRRIPPLLRAMDRTQTLSLQNLQPLNIFSTTAYKSSGLRFLPLHTLHTWEGQLRSCVNPSSDETTDDDAGTFGFAFDDFDIHIEDGILHPMLANSDTIPAMDDLQFREVQNPTGASLAFLINQDIPLNEKQRMVVEKVLSEALTWADHPYDSSRRNQTLLYVGGEGGTGKSQIVKAIVAGKNLIGRKDEVVLMAPTGAAADNIKLSLIPYVH</sequence>
<evidence type="ECO:0008006" key="3">
    <source>
        <dbReference type="Google" id="ProtNLM"/>
    </source>
</evidence>
<dbReference type="GeneID" id="66991885"/>
<dbReference type="InterPro" id="IPR027417">
    <property type="entry name" value="P-loop_NTPase"/>
</dbReference>
<organism evidence="1 2">
    <name type="scientific">Aspergillus udagawae</name>
    <dbReference type="NCBI Taxonomy" id="91492"/>
    <lineage>
        <taxon>Eukaryota</taxon>
        <taxon>Fungi</taxon>
        <taxon>Dikarya</taxon>
        <taxon>Ascomycota</taxon>
        <taxon>Pezizomycotina</taxon>
        <taxon>Eurotiomycetes</taxon>
        <taxon>Eurotiomycetidae</taxon>
        <taxon>Eurotiales</taxon>
        <taxon>Aspergillaceae</taxon>
        <taxon>Aspergillus</taxon>
        <taxon>Aspergillus subgen. Fumigati</taxon>
    </lineage>
</organism>
<proteinExistence type="predicted"/>
<dbReference type="EMBL" id="BBXM02000003">
    <property type="protein sequence ID" value="GIC88018.1"/>
    <property type="molecule type" value="Genomic_DNA"/>
</dbReference>
<dbReference type="SUPFAM" id="SSF52540">
    <property type="entry name" value="P-loop containing nucleoside triphosphate hydrolases"/>
    <property type="match status" value="1"/>
</dbReference>